<dbReference type="InterPro" id="IPR056516">
    <property type="entry name" value="INTS7_N"/>
</dbReference>
<organism evidence="10 11">
    <name type="scientific">Pyrocoelia pectoralis</name>
    <dbReference type="NCBI Taxonomy" id="417401"/>
    <lineage>
        <taxon>Eukaryota</taxon>
        <taxon>Metazoa</taxon>
        <taxon>Ecdysozoa</taxon>
        <taxon>Arthropoda</taxon>
        <taxon>Hexapoda</taxon>
        <taxon>Insecta</taxon>
        <taxon>Pterygota</taxon>
        <taxon>Neoptera</taxon>
        <taxon>Endopterygota</taxon>
        <taxon>Coleoptera</taxon>
        <taxon>Polyphaga</taxon>
        <taxon>Elateriformia</taxon>
        <taxon>Elateroidea</taxon>
        <taxon>Lampyridae</taxon>
        <taxon>Lampyrinae</taxon>
        <taxon>Pyrocoelia</taxon>
    </lineage>
</organism>
<dbReference type="Pfam" id="PF24437">
    <property type="entry name" value="INTS7_HB"/>
    <property type="match status" value="1"/>
</dbReference>
<reference evidence="10 11" key="1">
    <citation type="journal article" date="2024" name="Insects">
        <title>An Improved Chromosome-Level Genome Assembly of the Firefly Pyrocoelia pectoralis.</title>
        <authorList>
            <person name="Fu X."/>
            <person name="Meyer-Rochow V.B."/>
            <person name="Ballantyne L."/>
            <person name="Zhu X."/>
        </authorList>
    </citation>
    <scope>NUCLEOTIDE SEQUENCE [LARGE SCALE GENOMIC DNA]</scope>
    <source>
        <strain evidence="10">XCY_ONT2</strain>
    </source>
</reference>
<dbReference type="GO" id="GO:0034472">
    <property type="term" value="P:snRNA 3'-end processing"/>
    <property type="evidence" value="ECO:0007669"/>
    <property type="project" value="TreeGrafter"/>
</dbReference>
<dbReference type="InterPro" id="IPR011989">
    <property type="entry name" value="ARM-like"/>
</dbReference>
<comment type="similarity">
    <text evidence="3">Belongs to the Integrator subunit 7 family.</text>
</comment>
<dbReference type="GO" id="GO:0005737">
    <property type="term" value="C:cytoplasm"/>
    <property type="evidence" value="ECO:0007669"/>
    <property type="project" value="UniProtKB-SubCell"/>
</dbReference>
<evidence type="ECO:0000259" key="7">
    <source>
        <dbReference type="Pfam" id="PF22965"/>
    </source>
</evidence>
<protein>
    <recommendedName>
        <fullName evidence="4">Integrator complex subunit 7</fullName>
    </recommendedName>
</protein>
<dbReference type="Gene3D" id="1.25.10.10">
    <property type="entry name" value="Leucine-rich Repeat Variant"/>
    <property type="match status" value="1"/>
</dbReference>
<dbReference type="Pfam" id="PF24436">
    <property type="entry name" value="INTS7_N"/>
    <property type="match status" value="1"/>
</dbReference>
<evidence type="ECO:0000259" key="8">
    <source>
        <dbReference type="Pfam" id="PF24436"/>
    </source>
</evidence>
<accession>A0AAN7VY68</accession>
<proteinExistence type="inferred from homology"/>
<dbReference type="AlphaFoldDB" id="A0AAN7VY68"/>
<comment type="caution">
    <text evidence="10">The sequence shown here is derived from an EMBL/GenBank/DDBJ whole genome shotgun (WGS) entry which is preliminary data.</text>
</comment>
<dbReference type="InterPro" id="IPR056517">
    <property type="entry name" value="INTS7_HB"/>
</dbReference>
<feature type="domain" description="Integrator complex subunit 7 C-terminal" evidence="7">
    <location>
        <begin position="793"/>
        <end position="908"/>
    </location>
</feature>
<dbReference type="EMBL" id="JAVRBK010000001">
    <property type="protein sequence ID" value="KAK5650389.1"/>
    <property type="molecule type" value="Genomic_DNA"/>
</dbReference>
<dbReference type="InterPro" id="IPR054519">
    <property type="entry name" value="INTS7_C"/>
</dbReference>
<evidence type="ECO:0000256" key="6">
    <source>
        <dbReference type="ARBA" id="ARBA00023242"/>
    </source>
</evidence>
<evidence type="ECO:0000313" key="10">
    <source>
        <dbReference type="EMBL" id="KAK5650389.1"/>
    </source>
</evidence>
<keyword evidence="6" id="KW-0539">Nucleus</keyword>
<gene>
    <name evidence="10" type="ORF">RI129_001418</name>
</gene>
<name>A0AAN7VY68_9COLE</name>
<dbReference type="SUPFAM" id="SSF48371">
    <property type="entry name" value="ARM repeat"/>
    <property type="match status" value="1"/>
</dbReference>
<evidence type="ECO:0000256" key="2">
    <source>
        <dbReference type="ARBA" id="ARBA00004496"/>
    </source>
</evidence>
<feature type="domain" description="Integrator complex subunit 7 helical bundle" evidence="9">
    <location>
        <begin position="531"/>
        <end position="709"/>
    </location>
</feature>
<evidence type="ECO:0000313" key="11">
    <source>
        <dbReference type="Proteomes" id="UP001329430"/>
    </source>
</evidence>
<evidence type="ECO:0000256" key="3">
    <source>
        <dbReference type="ARBA" id="ARBA00008565"/>
    </source>
</evidence>
<evidence type="ECO:0000256" key="1">
    <source>
        <dbReference type="ARBA" id="ARBA00004123"/>
    </source>
</evidence>
<dbReference type="PANTHER" id="PTHR13322">
    <property type="entry name" value="C1ORF73 PROTEIN"/>
    <property type="match status" value="1"/>
</dbReference>
<evidence type="ECO:0000256" key="5">
    <source>
        <dbReference type="ARBA" id="ARBA00022490"/>
    </source>
</evidence>
<dbReference type="Proteomes" id="UP001329430">
    <property type="component" value="Chromosome 1"/>
</dbReference>
<feature type="domain" description="Integrator complex subunit 7 N-terminal" evidence="8">
    <location>
        <begin position="25"/>
        <end position="530"/>
    </location>
</feature>
<dbReference type="Pfam" id="PF22965">
    <property type="entry name" value="INTS7_C"/>
    <property type="match status" value="1"/>
</dbReference>
<dbReference type="PANTHER" id="PTHR13322:SF2">
    <property type="entry name" value="INTEGRATOR COMPLEX SUBUNIT 7"/>
    <property type="match status" value="1"/>
</dbReference>
<dbReference type="InterPro" id="IPR016024">
    <property type="entry name" value="ARM-type_fold"/>
</dbReference>
<keyword evidence="5" id="KW-0963">Cytoplasm</keyword>
<dbReference type="GO" id="GO:0032039">
    <property type="term" value="C:integrator complex"/>
    <property type="evidence" value="ECO:0007669"/>
    <property type="project" value="InterPro"/>
</dbReference>
<dbReference type="InterPro" id="IPR033060">
    <property type="entry name" value="INTS7"/>
</dbReference>
<sequence length="958" mass="106865">MLNVRISSFGDNGLGEQEQDANFSLTELDKGLRSGTVGEQCEAIVRFPRLFERYPFPILINASFLKLADVFRVGSNFLRLWVLRVCQQSEKHLDKISNVDEFVRRVYSVIHSNDPIARALTLRTLGAVAGIIPERQQVHHSIRRSLDSHDNVEVEAAIYAAIQFAAQSKTFAISMCNKVSDMIQGQATTGSMKLQLIPILQYMHHDASTSAMVRQLCTDLLPSYPSEDFVLVTLNTLTQLAAATLVDIPGQVSLLLKYLQSDPRWEVKSKSLQYLHQLAKPGAHLWPPGAIDNIVDMAMQTQAPKVLSLTLDVIGVLAESPNICHEHSSHSSKLREFCSKNSYSSHNAIAAQSIQVLTRILCYCYKENLEVHGAQEVINSLETLILLLIFSDGGHPYHLKVALKCAVQLCEAKHEHCITFVDLLGSNLKSLNEESTVAVCEALGAIGGLQPETLLPLLPDILAILTELSVIDVHTDFQIHAQVLLCTLLFQTLCGYQWNVETRNVIKTVTINNNLWANYRIARAAVRYSHHEVALNIFKDLTERVSSENLHFWLVCLKEMCDAETALSNTEKDKVVDCLDAAVNHYNKAIAALKVAGTPSNNLQFQSEYMRLRTEFLQCLVQLIHTSNILCIVPPPAIASSIVQTTRDEYQRHGYITNQMRKCVKEFKNCGELYWKLYQTAFDADPATLENIQILQQMCGLVEQCIEVVCMAGNKMDDDPIEFNCQNARLESKQLIRGCQNVVKLARTISVDGGQTITHKHIDLLKSAVEILANSSLPIPRYFFQVLQSTTLKLAISPQPRVLGEFISVQSGSQLAVKVEGIVQHGHRPGLFRHVKGILVTVTSQLQLNNKNKDSIDLKGVDANLALTQTVIPHKDFFTAQFLLAFPRGGQYVLTIEASVMDEHSNIWKTGPRSTLTVKVPEENKPAPINMPGMATTINNVILMPEDSLFIRPNQKKT</sequence>
<evidence type="ECO:0000256" key="4">
    <source>
        <dbReference type="ARBA" id="ARBA00015336"/>
    </source>
</evidence>
<keyword evidence="11" id="KW-1185">Reference proteome</keyword>
<evidence type="ECO:0000259" key="9">
    <source>
        <dbReference type="Pfam" id="PF24437"/>
    </source>
</evidence>
<comment type="subcellular location">
    <subcellularLocation>
        <location evidence="2">Cytoplasm</location>
    </subcellularLocation>
    <subcellularLocation>
        <location evidence="1">Nucleus</location>
    </subcellularLocation>
</comment>